<dbReference type="EMBL" id="KQ979147">
    <property type="protein sequence ID" value="KYN22452.1"/>
    <property type="molecule type" value="Genomic_DNA"/>
</dbReference>
<dbReference type="SUPFAM" id="SSF55486">
    <property type="entry name" value="Metalloproteases ('zincins'), catalytic domain"/>
    <property type="match status" value="1"/>
</dbReference>
<dbReference type="GO" id="GO:0043171">
    <property type="term" value="P:peptide catabolic process"/>
    <property type="evidence" value="ECO:0007669"/>
    <property type="project" value="TreeGrafter"/>
</dbReference>
<dbReference type="Proteomes" id="UP000078492">
    <property type="component" value="Unassembled WGS sequence"/>
</dbReference>
<dbReference type="InterPro" id="IPR001930">
    <property type="entry name" value="Peptidase_M1"/>
</dbReference>
<keyword evidence="4 10" id="KW-0645">Protease</keyword>
<gene>
    <name evidence="14" type="ORF">ALC57_05171</name>
</gene>
<evidence type="ECO:0000256" key="2">
    <source>
        <dbReference type="ARBA" id="ARBA00010136"/>
    </source>
</evidence>
<dbReference type="Pfam" id="PF01433">
    <property type="entry name" value="Peptidase_M1"/>
    <property type="match status" value="1"/>
</dbReference>
<dbReference type="InterPro" id="IPR042097">
    <property type="entry name" value="Aminopeptidase_N-like_N_sf"/>
</dbReference>
<dbReference type="Gene3D" id="1.25.50.20">
    <property type="match status" value="1"/>
</dbReference>
<dbReference type="EC" id="3.4.11.-" evidence="10"/>
<organism evidence="14 15">
    <name type="scientific">Trachymyrmex cornetzi</name>
    <dbReference type="NCBI Taxonomy" id="471704"/>
    <lineage>
        <taxon>Eukaryota</taxon>
        <taxon>Metazoa</taxon>
        <taxon>Ecdysozoa</taxon>
        <taxon>Arthropoda</taxon>
        <taxon>Hexapoda</taxon>
        <taxon>Insecta</taxon>
        <taxon>Pterygota</taxon>
        <taxon>Neoptera</taxon>
        <taxon>Endopterygota</taxon>
        <taxon>Hymenoptera</taxon>
        <taxon>Apocrita</taxon>
        <taxon>Aculeata</taxon>
        <taxon>Formicoidea</taxon>
        <taxon>Formicidae</taxon>
        <taxon>Myrmicinae</taxon>
        <taxon>Trachymyrmex</taxon>
    </lineage>
</organism>
<evidence type="ECO:0000259" key="11">
    <source>
        <dbReference type="Pfam" id="PF01433"/>
    </source>
</evidence>
<dbReference type="Gene3D" id="2.60.40.1910">
    <property type="match status" value="1"/>
</dbReference>
<evidence type="ECO:0000313" key="15">
    <source>
        <dbReference type="Proteomes" id="UP000078492"/>
    </source>
</evidence>
<dbReference type="GO" id="GO:0005615">
    <property type="term" value="C:extracellular space"/>
    <property type="evidence" value="ECO:0007669"/>
    <property type="project" value="TreeGrafter"/>
</dbReference>
<evidence type="ECO:0000256" key="7">
    <source>
        <dbReference type="ARBA" id="ARBA00022833"/>
    </source>
</evidence>
<keyword evidence="6 10" id="KW-0378">Hydrolase</keyword>
<keyword evidence="3" id="KW-0472">Membrane</keyword>
<dbReference type="PRINTS" id="PR00756">
    <property type="entry name" value="ALADIPTASE"/>
</dbReference>
<dbReference type="InterPro" id="IPR050344">
    <property type="entry name" value="Peptidase_M1_aminopeptidases"/>
</dbReference>
<feature type="domain" description="ERAP1-like C-terminal" evidence="12">
    <location>
        <begin position="535"/>
        <end position="838"/>
    </location>
</feature>
<dbReference type="Pfam" id="PF11838">
    <property type="entry name" value="ERAP1_C"/>
    <property type="match status" value="1"/>
</dbReference>
<keyword evidence="3" id="KW-0325">Glycoprotein</keyword>
<keyword evidence="9" id="KW-0449">Lipoprotein</keyword>
<dbReference type="Gene3D" id="2.60.40.1730">
    <property type="entry name" value="tricorn interacting facor f3 domain"/>
    <property type="match status" value="1"/>
</dbReference>
<keyword evidence="5 10" id="KW-0479">Metal-binding</keyword>
<comment type="subcellular location">
    <subcellularLocation>
        <location evidence="1">Cell membrane</location>
        <topology evidence="1">Lipid-anchor</topology>
        <topology evidence="1">GPI-anchor</topology>
    </subcellularLocation>
</comment>
<dbReference type="GO" id="GO:0006508">
    <property type="term" value="P:proteolysis"/>
    <property type="evidence" value="ECO:0007669"/>
    <property type="project" value="UniProtKB-KW"/>
</dbReference>
<dbReference type="InterPro" id="IPR014782">
    <property type="entry name" value="Peptidase_M1_dom"/>
</dbReference>
<evidence type="ECO:0000259" key="13">
    <source>
        <dbReference type="Pfam" id="PF17900"/>
    </source>
</evidence>
<dbReference type="SUPFAM" id="SSF63737">
    <property type="entry name" value="Leukotriene A4 hydrolase N-terminal domain"/>
    <property type="match status" value="1"/>
</dbReference>
<dbReference type="InterPro" id="IPR034016">
    <property type="entry name" value="M1_APN-typ"/>
</dbReference>
<evidence type="ECO:0000256" key="5">
    <source>
        <dbReference type="ARBA" id="ARBA00022723"/>
    </source>
</evidence>
<keyword evidence="10 14" id="KW-0031">Aminopeptidase</keyword>
<evidence type="ECO:0000256" key="6">
    <source>
        <dbReference type="ARBA" id="ARBA00022801"/>
    </source>
</evidence>
<feature type="domain" description="Peptidase M1 membrane alanine aminopeptidase" evidence="11">
    <location>
        <begin position="235"/>
        <end position="435"/>
    </location>
</feature>
<name>A0A151JBH1_9HYME</name>
<protein>
    <recommendedName>
        <fullName evidence="10">Aminopeptidase</fullName>
        <ecNumber evidence="10">3.4.11.-</ecNumber>
    </recommendedName>
</protein>
<evidence type="ECO:0000256" key="4">
    <source>
        <dbReference type="ARBA" id="ARBA00022670"/>
    </source>
</evidence>
<dbReference type="InterPro" id="IPR045357">
    <property type="entry name" value="Aminopeptidase_N-like_N"/>
</dbReference>
<reference evidence="14 15" key="1">
    <citation type="submission" date="2015-09" db="EMBL/GenBank/DDBJ databases">
        <title>Trachymyrmex cornetzi WGS genome.</title>
        <authorList>
            <person name="Nygaard S."/>
            <person name="Hu H."/>
            <person name="Boomsma J."/>
            <person name="Zhang G."/>
        </authorList>
    </citation>
    <scope>NUCLEOTIDE SEQUENCE [LARGE SCALE GENOMIC DNA]</scope>
    <source>
        <strain evidence="14">Tcor2-1</strain>
        <tissue evidence="14">Whole body</tissue>
    </source>
</reference>
<dbReference type="GO" id="GO:0070006">
    <property type="term" value="F:metalloaminopeptidase activity"/>
    <property type="evidence" value="ECO:0007669"/>
    <property type="project" value="TreeGrafter"/>
</dbReference>
<proteinExistence type="inferred from homology"/>
<dbReference type="PANTHER" id="PTHR11533">
    <property type="entry name" value="PROTEASE M1 ZINC METALLOPROTEASE"/>
    <property type="match status" value="1"/>
</dbReference>
<dbReference type="CDD" id="cd09601">
    <property type="entry name" value="M1_APN-Q_like"/>
    <property type="match status" value="1"/>
</dbReference>
<dbReference type="Gene3D" id="1.10.390.10">
    <property type="entry name" value="Neutral Protease Domain 2"/>
    <property type="match status" value="1"/>
</dbReference>
<dbReference type="InterPro" id="IPR024571">
    <property type="entry name" value="ERAP1-like_C_dom"/>
</dbReference>
<dbReference type="GO" id="GO:0005737">
    <property type="term" value="C:cytoplasm"/>
    <property type="evidence" value="ECO:0007669"/>
    <property type="project" value="TreeGrafter"/>
</dbReference>
<comment type="cofactor">
    <cofactor evidence="10">
        <name>Zn(2+)</name>
        <dbReference type="ChEBI" id="CHEBI:29105"/>
    </cofactor>
    <text evidence="10">Binds 1 zinc ion per subunit.</text>
</comment>
<dbReference type="GO" id="GO:0098552">
    <property type="term" value="C:side of membrane"/>
    <property type="evidence" value="ECO:0007669"/>
    <property type="project" value="UniProtKB-KW"/>
</dbReference>
<sequence>MPVHYTIKLAHIHQCSGRSNVFCEEILGYSSFPSSFPFFGEISTTINILQSTQYIRMHQINLTLINRNITLTKDNGIIYVLNKYKYNYKTNILEFPLSYILLAGLYTFKTEFYGDLKENHKSIYKYFYKGNRIALLFAPHIQANGVRQLFPCWDEPHLKATFNIAMKHSRYHSVLSNMPTKFITLDEYNNLLCTYFDITPPISTFQVAIVVTNYNYIKIKENITLWLYSSEQSWKLKSTQRIINDITLHLKSEFGGINIPKMDHLLIPNFSQDGTSKWGLIFHTEANLIYDEQTDSVMHKIEVARLIAPKIAYQWFSNVFSYNWWTRFWLHDGLATLFGEETIVKIFNDSKIMDFFIVQNQYESLYLDSHFDLNPQIIYLLEIDSLFSFPRHLKVLIVLRMLQSAITDKVFRNNVHIYVNRNTFSSMISIDFWSMQEPIEAFKCFIPNNLIPTWITYRHYPIVYFEQDEVDSYKGRLSQMYNLISQGRWWIPINLKNYKLQIGKTLLTENFTTCLTPDSLSFSLNVPQIDWTYDWIVNIQRAGYYRIKYGLKGWHAIANYLNSTAGEYEGISVINRAKIIDDAFHLIMEHQLNVSIFWNLTQFLSQETNYVVWYPMIKVFEYMSTIFPYSKDEIKFIDIKEKFKNLLKNPLKTLGYDEHQMENDLTKCLRQEFVKWACTLEYDECEQAAFRKLQQHLQNPEINPLLPGWKHWTYCRGLTIANWATWSHLKDIWLETRNYTLLSYLTCSGYASRSIASSLVEIFTQDERRNIRGIRSYIDIFHSIVMKHSKTNYIFEKILTVLETFKPEQINILTALVDIINHVYSSESLGKVNKFSTNYMYKVSFRPRVISVRLILISVFY</sequence>
<accession>A0A151JBH1</accession>
<dbReference type="GO" id="GO:0008270">
    <property type="term" value="F:zinc ion binding"/>
    <property type="evidence" value="ECO:0007669"/>
    <property type="project" value="UniProtKB-UniRule"/>
</dbReference>
<evidence type="ECO:0000256" key="3">
    <source>
        <dbReference type="ARBA" id="ARBA00022622"/>
    </source>
</evidence>
<evidence type="ECO:0000256" key="1">
    <source>
        <dbReference type="ARBA" id="ARBA00004609"/>
    </source>
</evidence>
<dbReference type="Pfam" id="PF17900">
    <property type="entry name" value="Peptidase_M1_N"/>
    <property type="match status" value="1"/>
</dbReference>
<evidence type="ECO:0000256" key="10">
    <source>
        <dbReference type="RuleBase" id="RU364040"/>
    </source>
</evidence>
<feature type="domain" description="Aminopeptidase N-like N-terminal" evidence="13">
    <location>
        <begin position="34"/>
        <end position="205"/>
    </location>
</feature>
<keyword evidence="7 10" id="KW-0862">Zinc</keyword>
<evidence type="ECO:0000259" key="12">
    <source>
        <dbReference type="Pfam" id="PF11838"/>
    </source>
</evidence>
<dbReference type="PANTHER" id="PTHR11533:SF294">
    <property type="entry name" value="THYROTROPIN-RELEASING HORMONE-DEGRADING ECTOENZYME"/>
    <property type="match status" value="1"/>
</dbReference>
<keyword evidence="15" id="KW-1185">Reference proteome</keyword>
<comment type="similarity">
    <text evidence="2 10">Belongs to the peptidase M1 family.</text>
</comment>
<keyword evidence="8 10" id="KW-0482">Metalloprotease</keyword>
<dbReference type="InterPro" id="IPR027268">
    <property type="entry name" value="Peptidase_M4/M1_CTD_sf"/>
</dbReference>
<evidence type="ECO:0000256" key="8">
    <source>
        <dbReference type="ARBA" id="ARBA00023049"/>
    </source>
</evidence>
<evidence type="ECO:0000256" key="9">
    <source>
        <dbReference type="ARBA" id="ARBA00023288"/>
    </source>
</evidence>
<dbReference type="STRING" id="471704.A0A151JBH1"/>
<dbReference type="GO" id="GO:0042277">
    <property type="term" value="F:peptide binding"/>
    <property type="evidence" value="ECO:0007669"/>
    <property type="project" value="TreeGrafter"/>
</dbReference>
<evidence type="ECO:0000313" key="14">
    <source>
        <dbReference type="EMBL" id="KYN22452.1"/>
    </source>
</evidence>
<dbReference type="AlphaFoldDB" id="A0A151JBH1"/>
<keyword evidence="3" id="KW-0336">GPI-anchor</keyword>
<dbReference type="GO" id="GO:0005886">
    <property type="term" value="C:plasma membrane"/>
    <property type="evidence" value="ECO:0007669"/>
    <property type="project" value="UniProtKB-SubCell"/>
</dbReference>